<comment type="caution">
    <text evidence="1">The sequence shown here is derived from an EMBL/GenBank/DDBJ whole genome shotgun (WGS) entry which is preliminary data.</text>
</comment>
<name>A0A7J7V5W9_PIPKU</name>
<dbReference type="InterPro" id="IPR033333">
    <property type="entry name" value="FANCB"/>
</dbReference>
<gene>
    <name evidence="1" type="ORF">mPipKuh1_004876</name>
</gene>
<dbReference type="PANTHER" id="PTHR28450">
    <property type="entry name" value="FANCONI ANEMIA GROUP B PROTEIN"/>
    <property type="match status" value="1"/>
</dbReference>
<dbReference type="OrthoDB" id="1917888at2759"/>
<keyword evidence="2" id="KW-1185">Reference proteome</keyword>
<dbReference type="GO" id="GO:1905168">
    <property type="term" value="P:positive regulation of double-strand break repair via homologous recombination"/>
    <property type="evidence" value="ECO:0007669"/>
    <property type="project" value="TreeGrafter"/>
</dbReference>
<accession>A0A7J7V5W9</accession>
<protein>
    <submittedName>
        <fullName evidence="1">FA complementation group B</fullName>
    </submittedName>
</protein>
<dbReference type="PANTHER" id="PTHR28450:SF1">
    <property type="entry name" value="FANCONI ANEMIA GROUP B PROTEIN"/>
    <property type="match status" value="1"/>
</dbReference>
<dbReference type="AlphaFoldDB" id="A0A7J7V5W9"/>
<evidence type="ECO:0000313" key="1">
    <source>
        <dbReference type="EMBL" id="KAF6320504.1"/>
    </source>
</evidence>
<reference evidence="1 2" key="1">
    <citation type="journal article" date="2020" name="Nature">
        <title>Six reference-quality genomes reveal evolution of bat adaptations.</title>
        <authorList>
            <person name="Jebb D."/>
            <person name="Huang Z."/>
            <person name="Pippel M."/>
            <person name="Hughes G.M."/>
            <person name="Lavrichenko K."/>
            <person name="Devanna P."/>
            <person name="Winkler S."/>
            <person name="Jermiin L.S."/>
            <person name="Skirmuntt E.C."/>
            <person name="Katzourakis A."/>
            <person name="Burkitt-Gray L."/>
            <person name="Ray D.A."/>
            <person name="Sullivan K.A.M."/>
            <person name="Roscito J.G."/>
            <person name="Kirilenko B.M."/>
            <person name="Davalos L.M."/>
            <person name="Corthals A.P."/>
            <person name="Power M.L."/>
            <person name="Jones G."/>
            <person name="Ransome R.D."/>
            <person name="Dechmann D.K.N."/>
            <person name="Locatelli A.G."/>
            <person name="Puechmaille S.J."/>
            <person name="Fedrigo O."/>
            <person name="Jarvis E.D."/>
            <person name="Hiller M."/>
            <person name="Vernes S.C."/>
            <person name="Myers E.W."/>
            <person name="Teeling E.C."/>
        </authorList>
    </citation>
    <scope>NUCLEOTIDE SEQUENCE [LARGE SCALE GENOMIC DNA]</scope>
    <source>
        <strain evidence="1">MPipKuh1</strain>
        <tissue evidence="1">Flight muscle</tissue>
    </source>
</reference>
<dbReference type="GO" id="GO:0043240">
    <property type="term" value="C:Fanconi anaemia nuclear complex"/>
    <property type="evidence" value="ECO:0007669"/>
    <property type="project" value="InterPro"/>
</dbReference>
<organism evidence="1 2">
    <name type="scientific">Pipistrellus kuhlii</name>
    <name type="common">Kuhl's pipistrelle</name>
    <dbReference type="NCBI Taxonomy" id="59472"/>
    <lineage>
        <taxon>Eukaryota</taxon>
        <taxon>Metazoa</taxon>
        <taxon>Chordata</taxon>
        <taxon>Craniata</taxon>
        <taxon>Vertebrata</taxon>
        <taxon>Euteleostomi</taxon>
        <taxon>Mammalia</taxon>
        <taxon>Eutheria</taxon>
        <taxon>Laurasiatheria</taxon>
        <taxon>Chiroptera</taxon>
        <taxon>Yangochiroptera</taxon>
        <taxon>Vespertilionidae</taxon>
        <taxon>Pipistrellus</taxon>
    </lineage>
</organism>
<dbReference type="Proteomes" id="UP000558488">
    <property type="component" value="Unassembled WGS sequence"/>
</dbReference>
<dbReference type="GO" id="GO:2000042">
    <property type="term" value="P:negative regulation of double-strand break repair via homologous recombination"/>
    <property type="evidence" value="ECO:0007669"/>
    <property type="project" value="TreeGrafter"/>
</dbReference>
<sequence>MRSQQAMSSDEQERVLCYNGEVLVFKLSEGSFADKGPAEAPMLHVRRMVFDGETSAFVQKSTGSYSIKEENSYLKIMCCDCVSDFRTGMNLPYIMIQCNEKKNVSKYLLLFLHSTNKFEKRLSFSLAHELKDGIRVFNGPLIIWKHDKTFFYISPQTGKVSTVSLNFSSIEWAGEIENLGMVLLGQKECSLSAEESTSQPSTSDYAFWNTRFCVYFLESEELISDTYIIPPAYSSVITCVHVCATEFVNNKLRMSLLALTQRNQLISFQNGTPKSVCQLPFEDPCAVQLLEDSDGERLLIVSFRSSACGIWEENFQVAVKWEQISSVLIDDFIGTGTEQVLLLFKDSLHSDCLSSFKITDLDSIKYSIQTLDSNEDDLFEEKEDNRYLVIPALKRRVKVGLACIQDVRKHLLLKEKIILKSYNALMNLLQGKEDTTSIADEECLVTLYGEDNNPVRTCDKNLPGDSQDSKQLVEKTWYRVIDDSLVVGVKTTSSLDLSLNQVTLSLLMDEPHSSSFRLIKCQNRVIVSRDSFSAPCSVPYEKGSETKRIRLTVDSEEEEEESSVCGQSSEKECVQIVTAVTSLSPLLAFRQVCCIALLHIRERKNATSSEHRFFPCGRLFLSLEDLSSGKYLVTFPKKPIEQMEDLLALLATLQKTCFQIKSARYALTSVKRWLLEHLKCEVIKKFPEICFCKGLENLYGTLFHWQQRTPFEGILIIYSRNQTVLLQCLHKLTRILPIDCSFKNLKSESEDCPSARLAFTLEKELAILSSLPSALVKVENKLVRSRDASKEQSSGALAVLADIEENIQPYREELQREKQTLGKDLKVSGALYREMTWQLAEAQLKSDLAAEKLSGQ</sequence>
<dbReference type="EMBL" id="JACAGB010000016">
    <property type="protein sequence ID" value="KAF6320504.1"/>
    <property type="molecule type" value="Genomic_DNA"/>
</dbReference>
<dbReference type="GO" id="GO:0036297">
    <property type="term" value="P:interstrand cross-link repair"/>
    <property type="evidence" value="ECO:0007669"/>
    <property type="project" value="InterPro"/>
</dbReference>
<evidence type="ECO:0000313" key="2">
    <source>
        <dbReference type="Proteomes" id="UP000558488"/>
    </source>
</evidence>
<dbReference type="GO" id="GO:1990414">
    <property type="term" value="P:replication-born double-strand break repair via sister chromatid exchange"/>
    <property type="evidence" value="ECO:0007669"/>
    <property type="project" value="TreeGrafter"/>
</dbReference>
<proteinExistence type="predicted"/>